<reference evidence="1" key="1">
    <citation type="journal article" date="2020" name="Stud. Mycol.">
        <title>101 Dothideomycetes genomes: a test case for predicting lifestyles and emergence of pathogens.</title>
        <authorList>
            <person name="Haridas S."/>
            <person name="Albert R."/>
            <person name="Binder M."/>
            <person name="Bloem J."/>
            <person name="Labutti K."/>
            <person name="Salamov A."/>
            <person name="Andreopoulos B."/>
            <person name="Baker S."/>
            <person name="Barry K."/>
            <person name="Bills G."/>
            <person name="Bluhm B."/>
            <person name="Cannon C."/>
            <person name="Castanera R."/>
            <person name="Culley D."/>
            <person name="Daum C."/>
            <person name="Ezra D."/>
            <person name="Gonzalez J."/>
            <person name="Henrissat B."/>
            <person name="Kuo A."/>
            <person name="Liang C."/>
            <person name="Lipzen A."/>
            <person name="Lutzoni F."/>
            <person name="Magnuson J."/>
            <person name="Mondo S."/>
            <person name="Nolan M."/>
            <person name="Ohm R."/>
            <person name="Pangilinan J."/>
            <person name="Park H.-J."/>
            <person name="Ramirez L."/>
            <person name="Alfaro M."/>
            <person name="Sun H."/>
            <person name="Tritt A."/>
            <person name="Yoshinaga Y."/>
            <person name="Zwiers L.-H."/>
            <person name="Turgeon B."/>
            <person name="Goodwin S."/>
            <person name="Spatafora J."/>
            <person name="Crous P."/>
            <person name="Grigoriev I."/>
        </authorList>
    </citation>
    <scope>NUCLEOTIDE SEQUENCE</scope>
    <source>
        <strain evidence="1">ATCC 200398</strain>
    </source>
</reference>
<keyword evidence="2" id="KW-1185">Reference proteome</keyword>
<sequence>MSNQTPNASVSSTSSPPVFTPSSTTFTFGEQRASSPSFTFEGQTVSNRATPAPGITTSGTSRSTPSSTPFTLSEERASTPSFISSGQPRSNQVTPAPSSTTSGTPRFTPSPTPFMFGEERASTPTFTFRDDHDPDRPLPSVERYVSSASSSQSTPSTTLYTPSTSTHAGSTRQAPDQDAVLQQIGDLHNLRLTSPQTPGSSSSQQGTPTPSIHVTLPAPLNESSQPRARRTDSLVGGITALHIESLQADSPGTSGLRESRSPSPSRRRRSGSGINRNSHQIENEDPPQTLFYMPEVQEALANARTLTSRMASVLSSSNLHRENGSSIESLHRQATKLNGFQLPSSRIVGLVGDSGVGKSSLINSLLDKMELARASSSGTACTCAVTEYLFHDRDDFIIHVDYFPLDELKKQFEELLRAYRDYQSLPRNSSGGNEDDENDNDRRLQNKADLARETFRASFRDRLEQMPTVLSSMPFENAVGMMVEWASQLLPQQGGQESFSTVEGCSARLRELTSESDDSLSNAESRTCWPFIQKLRVYLRAYILSKGLIIADLPGLRDLNSARKAITERYVRQCHQIFVVAKIDRAITDESIKEIFELASRANLSKIDVICTRSEEIQMREARHDWLSERAMIEDMQREIDADIDDINSLKEEIEEYEQDLTNLTREEEQQLMRLQQDCRKAEKSREKHEFELLRHIVKLRNDKVSDRLREEYRNHPIAKTLKTFCVSNKIYWENREKPATAALPFLRLSGILELRRHCIGIVAESRLRATKGFIKDEIPAFLGSVELWVEAGSGNASAERKEEILDTVSAIQRELDELTSPVSQLNVLSRTLGEEFNSQIHLRMRRSGPQWTADARQASLDWQGWHHSSYRAFCSHYGEHATTKVEYRCWNEEAMEGMKGDMSAVWDGFAVDLEAHLERINGAVVQTFGNALGVALSAGTNRPGAANNAWSALRTLANTLGHRKDLTLYGIEKASESFHSELLSLHTDAFSSIRTAFIGKLMENTYHAANMEYGSGSDRRRKNLITGKFGSPSLFNDHRHDCKKRFRRIASGLQEKVDEVVNQQVGLVEADLQMLRDENVVLESERDPEFRRRVEVEVERVKGEVDRIGRMVEDVS</sequence>
<name>A0ACB6Q7S1_9PLEO</name>
<dbReference type="Proteomes" id="UP000799755">
    <property type="component" value="Unassembled WGS sequence"/>
</dbReference>
<evidence type="ECO:0000313" key="2">
    <source>
        <dbReference type="Proteomes" id="UP000799755"/>
    </source>
</evidence>
<protein>
    <submittedName>
        <fullName evidence="1">Uncharacterized protein</fullName>
    </submittedName>
</protein>
<dbReference type="EMBL" id="MU003557">
    <property type="protein sequence ID" value="KAF2462919.1"/>
    <property type="molecule type" value="Genomic_DNA"/>
</dbReference>
<organism evidence="1 2">
    <name type="scientific">Lindgomyces ingoldianus</name>
    <dbReference type="NCBI Taxonomy" id="673940"/>
    <lineage>
        <taxon>Eukaryota</taxon>
        <taxon>Fungi</taxon>
        <taxon>Dikarya</taxon>
        <taxon>Ascomycota</taxon>
        <taxon>Pezizomycotina</taxon>
        <taxon>Dothideomycetes</taxon>
        <taxon>Pleosporomycetidae</taxon>
        <taxon>Pleosporales</taxon>
        <taxon>Lindgomycetaceae</taxon>
        <taxon>Lindgomyces</taxon>
    </lineage>
</organism>
<comment type="caution">
    <text evidence="1">The sequence shown here is derived from an EMBL/GenBank/DDBJ whole genome shotgun (WGS) entry which is preliminary data.</text>
</comment>
<proteinExistence type="predicted"/>
<gene>
    <name evidence="1" type="ORF">BDR25DRAFT_298822</name>
</gene>
<evidence type="ECO:0000313" key="1">
    <source>
        <dbReference type="EMBL" id="KAF2462919.1"/>
    </source>
</evidence>
<accession>A0ACB6Q7S1</accession>